<dbReference type="InterPro" id="IPR001345">
    <property type="entry name" value="PG/BPGM_mutase_AS"/>
</dbReference>
<dbReference type="Pfam" id="PF00300">
    <property type="entry name" value="His_Phos_1"/>
    <property type="match status" value="1"/>
</dbReference>
<dbReference type="InterPro" id="IPR003094">
    <property type="entry name" value="6Pfruct_kin"/>
</dbReference>
<dbReference type="PANTHER" id="PTHR48100:SF59">
    <property type="entry name" value="ADENOSYLCOBALAMIN_ALPHA-RIBAZOLE PHOSPHATASE"/>
    <property type="match status" value="1"/>
</dbReference>
<accession>M1MS11</accession>
<dbReference type="EC" id="5.4.2.-" evidence="3"/>
<dbReference type="GO" id="GO:0006003">
    <property type="term" value="P:fructose 2,6-bisphosphate metabolic process"/>
    <property type="evidence" value="ECO:0007669"/>
    <property type="project" value="InterPro"/>
</dbReference>
<feature type="active site" description="Tele-phosphohistidine intermediate" evidence="1">
    <location>
        <position position="8"/>
    </location>
</feature>
<dbReference type="GO" id="GO:0005524">
    <property type="term" value="F:ATP binding"/>
    <property type="evidence" value="ECO:0007669"/>
    <property type="project" value="InterPro"/>
</dbReference>
<proteinExistence type="predicted"/>
<organism evidence="3 4">
    <name type="scientific">Clostridium saccharoperbutylacetonicum N1-4(HMT)</name>
    <dbReference type="NCBI Taxonomy" id="931276"/>
    <lineage>
        <taxon>Bacteria</taxon>
        <taxon>Bacillati</taxon>
        <taxon>Bacillota</taxon>
        <taxon>Clostridia</taxon>
        <taxon>Eubacteriales</taxon>
        <taxon>Clostridiaceae</taxon>
        <taxon>Clostridium</taxon>
    </lineage>
</organism>
<dbReference type="EMBL" id="CP004121">
    <property type="protein sequence ID" value="AGF54377.1"/>
    <property type="molecule type" value="Genomic_DNA"/>
</dbReference>
<dbReference type="eggNOG" id="COG0406">
    <property type="taxonomic scope" value="Bacteria"/>
</dbReference>
<sequence length="195" mass="22507">MKLLLIRHGQTEWNIKGKIQGSCDIELNDTGIRQAEELSSKMLENKYKFSKIYSSKQKRASKTAEILSKTTNIEYAVIEGLEEMNLGVWEGLSWAEVKEKYPAEYEKWYLNRRYTKTPKGESYEDMLQRVFATIKNIIKGNCEDVVIVTHSAVIMSIQCFLTNTPFDEMTKFKTENTSITEVDSDLLLQLLSNII</sequence>
<protein>
    <submittedName>
        <fullName evidence="3">2,3-bisphosphoglycerate-dependent phosphoglycerate mutase GpmA</fullName>
        <ecNumber evidence="3">5.4.2.-</ecNumber>
    </submittedName>
</protein>
<feature type="active site" description="Proton donor/acceptor" evidence="1">
    <location>
        <position position="83"/>
    </location>
</feature>
<dbReference type="PIRSF" id="PIRSF000709">
    <property type="entry name" value="6PFK_2-Ptase"/>
    <property type="match status" value="1"/>
</dbReference>
<dbReference type="PROSITE" id="PS00175">
    <property type="entry name" value="PG_MUTASE"/>
    <property type="match status" value="1"/>
</dbReference>
<dbReference type="AlphaFoldDB" id="M1MS11"/>
<evidence type="ECO:0000313" key="4">
    <source>
        <dbReference type="Proteomes" id="UP000011728"/>
    </source>
</evidence>
<reference evidence="3 4" key="1">
    <citation type="submission" date="2013-02" db="EMBL/GenBank/DDBJ databases">
        <title>Genome sequence of Clostridium saccharoperbutylacetonicum N1-4(HMT).</title>
        <authorList>
            <person name="Poehlein A."/>
            <person name="Daniel R."/>
        </authorList>
    </citation>
    <scope>NUCLEOTIDE SEQUENCE [LARGE SCALE GENOMIC DNA]</scope>
    <source>
        <strain evidence="4">N1-4(HMT)</strain>
    </source>
</reference>
<feature type="binding site" evidence="2">
    <location>
        <position position="59"/>
    </location>
    <ligand>
        <name>substrate</name>
    </ligand>
</feature>
<dbReference type="OrthoDB" id="9781415at2"/>
<dbReference type="GO" id="GO:0005737">
    <property type="term" value="C:cytoplasm"/>
    <property type="evidence" value="ECO:0007669"/>
    <property type="project" value="TreeGrafter"/>
</dbReference>
<gene>
    <name evidence="3" type="primary">gpmA1</name>
    <name evidence="3" type="ORF">Cspa_c05850</name>
</gene>
<dbReference type="Gene3D" id="3.40.50.1240">
    <property type="entry name" value="Phosphoglycerate mutase-like"/>
    <property type="match status" value="1"/>
</dbReference>
<dbReference type="PRINTS" id="PR00991">
    <property type="entry name" value="6PFRUCTKNASE"/>
</dbReference>
<name>M1MS11_9CLOT</name>
<dbReference type="CDD" id="cd07067">
    <property type="entry name" value="HP_PGM_like"/>
    <property type="match status" value="1"/>
</dbReference>
<dbReference type="PATRIC" id="fig|931276.5.peg.547"/>
<dbReference type="InterPro" id="IPR029033">
    <property type="entry name" value="His_PPase_superfam"/>
</dbReference>
<dbReference type="KEGG" id="csr:Cspa_c05850"/>
<evidence type="ECO:0000313" key="3">
    <source>
        <dbReference type="EMBL" id="AGF54377.1"/>
    </source>
</evidence>
<dbReference type="HOGENOM" id="CLU_033323_9_4_9"/>
<evidence type="ECO:0000256" key="2">
    <source>
        <dbReference type="PIRSR" id="PIRSR613078-2"/>
    </source>
</evidence>
<dbReference type="InterPro" id="IPR013078">
    <property type="entry name" value="His_Pase_superF_clade-1"/>
</dbReference>
<dbReference type="GO" id="GO:0016853">
    <property type="term" value="F:isomerase activity"/>
    <property type="evidence" value="ECO:0007669"/>
    <property type="project" value="UniProtKB-KW"/>
</dbReference>
<evidence type="ECO:0000256" key="1">
    <source>
        <dbReference type="PIRSR" id="PIRSR613078-1"/>
    </source>
</evidence>
<dbReference type="SMART" id="SM00855">
    <property type="entry name" value="PGAM"/>
    <property type="match status" value="1"/>
</dbReference>
<dbReference type="PANTHER" id="PTHR48100">
    <property type="entry name" value="BROAD-SPECIFICITY PHOSPHATASE YOR283W-RELATED"/>
    <property type="match status" value="1"/>
</dbReference>
<dbReference type="GO" id="GO:0016791">
    <property type="term" value="F:phosphatase activity"/>
    <property type="evidence" value="ECO:0007669"/>
    <property type="project" value="TreeGrafter"/>
</dbReference>
<feature type="binding site" evidence="2">
    <location>
        <begin position="7"/>
        <end position="14"/>
    </location>
    <ligand>
        <name>substrate</name>
    </ligand>
</feature>
<dbReference type="InterPro" id="IPR050275">
    <property type="entry name" value="PGM_Phosphatase"/>
</dbReference>
<dbReference type="RefSeq" id="WP_015390703.1">
    <property type="nucleotide sequence ID" value="NC_020291.1"/>
</dbReference>
<dbReference type="Proteomes" id="UP000011728">
    <property type="component" value="Chromosome"/>
</dbReference>
<keyword evidence="4" id="KW-1185">Reference proteome</keyword>
<dbReference type="SUPFAM" id="SSF53254">
    <property type="entry name" value="Phosphoglycerate mutase-like"/>
    <property type="match status" value="1"/>
</dbReference>
<keyword evidence="3" id="KW-0413">Isomerase</keyword>